<dbReference type="EMBL" id="LQBP01000003">
    <property type="protein sequence ID" value="KUJ79765.1"/>
    <property type="molecule type" value="Genomic_DNA"/>
</dbReference>
<gene>
    <name evidence="3" type="ORF">AVO44_06190</name>
</gene>
<organism evidence="3 4">
    <name type="scientific">Ruegeria profundi</name>
    <dbReference type="NCBI Taxonomy" id="1685378"/>
    <lineage>
        <taxon>Bacteria</taxon>
        <taxon>Pseudomonadati</taxon>
        <taxon>Pseudomonadota</taxon>
        <taxon>Alphaproteobacteria</taxon>
        <taxon>Rhodobacterales</taxon>
        <taxon>Roseobacteraceae</taxon>
        <taxon>Ruegeria</taxon>
    </lineage>
</organism>
<sequence length="404" mass="43301">MKNKASLISLEQRNATRLRVLEHIRTKGAVSRIDIASALQTSPATVTAATADLIAAGLIKEIESEAISAPGKRGRPRVLLQLDAKSYIVAGLKVARQGISVILVDFEGSETASYKHPLEKPRMSPSEFVASIRSALDETCAQIGRSAKDLAGVSIGVAGLVDANRNFVYWSSSITERNIDFSNLLSRHVPCPAFMDNDANLVAKAEQLFGLGKGLKTFLVVTVEHGVGLGIVLDGQLYRGKRGCGAEFGHTKVQLDGALCQCGQRGCLEAYVGDYALIREMAVTGQINEAMTVADIHDRAQSGDQRAASVLSRAGQIFGLGVSNLINLFDPECIIVSGTQKSFEHLCTDKVLARIRSGVVNVDAALPEIKVHHWGDLMWAKGAAAYGIEQVSILKVRELIANTP</sequence>
<proteinExistence type="inferred from homology"/>
<comment type="similarity">
    <text evidence="1">Belongs to the ROK (NagC/XylR) family.</text>
</comment>
<dbReference type="PROSITE" id="PS01125">
    <property type="entry name" value="ROK"/>
    <property type="match status" value="1"/>
</dbReference>
<dbReference type="Gene3D" id="3.30.420.40">
    <property type="match status" value="2"/>
</dbReference>
<dbReference type="Gene3D" id="1.10.10.10">
    <property type="entry name" value="Winged helix-like DNA-binding domain superfamily/Winged helix DNA-binding domain"/>
    <property type="match status" value="1"/>
</dbReference>
<evidence type="ECO:0000259" key="2">
    <source>
        <dbReference type="Pfam" id="PF01047"/>
    </source>
</evidence>
<dbReference type="STRING" id="1685378.AVO44_06190"/>
<dbReference type="InterPro" id="IPR000600">
    <property type="entry name" value="ROK"/>
</dbReference>
<comment type="caution">
    <text evidence="3">The sequence shown here is derived from an EMBL/GenBank/DDBJ whole genome shotgun (WGS) entry which is preliminary data.</text>
</comment>
<accession>A0A0X3TVN0</accession>
<dbReference type="Proteomes" id="UP000053690">
    <property type="component" value="Unassembled WGS sequence"/>
</dbReference>
<dbReference type="InterPro" id="IPR036390">
    <property type="entry name" value="WH_DNA-bd_sf"/>
</dbReference>
<dbReference type="GO" id="GO:0003700">
    <property type="term" value="F:DNA-binding transcription factor activity"/>
    <property type="evidence" value="ECO:0007669"/>
    <property type="project" value="InterPro"/>
</dbReference>
<reference evidence="4" key="1">
    <citation type="submission" date="2015-12" db="EMBL/GenBank/DDBJ databases">
        <authorList>
            <person name="Zhang G."/>
            <person name="Stingl U."/>
        </authorList>
    </citation>
    <scope>NUCLEOTIDE SEQUENCE [LARGE SCALE GENOMIC DNA]</scope>
    <source>
        <strain evidence="4">ZGT108</strain>
    </source>
</reference>
<name>A0A0X3TVN0_9RHOB</name>
<dbReference type="InterPro" id="IPR000835">
    <property type="entry name" value="HTH_MarR-typ"/>
</dbReference>
<evidence type="ECO:0000256" key="1">
    <source>
        <dbReference type="ARBA" id="ARBA00006479"/>
    </source>
</evidence>
<dbReference type="PANTHER" id="PTHR18964:SF149">
    <property type="entry name" value="BIFUNCTIONAL UDP-N-ACETYLGLUCOSAMINE 2-EPIMERASE_N-ACETYLMANNOSAMINE KINASE"/>
    <property type="match status" value="1"/>
</dbReference>
<dbReference type="Pfam" id="PF00480">
    <property type="entry name" value="ROK"/>
    <property type="match status" value="1"/>
</dbReference>
<dbReference type="Pfam" id="PF01047">
    <property type="entry name" value="MarR"/>
    <property type="match status" value="1"/>
</dbReference>
<dbReference type="AlphaFoldDB" id="A0A0X3TVN0"/>
<protein>
    <submittedName>
        <fullName evidence="3">ROK family transcriptional regulator</fullName>
    </submittedName>
</protein>
<dbReference type="SUPFAM" id="SSF53067">
    <property type="entry name" value="Actin-like ATPase domain"/>
    <property type="match status" value="1"/>
</dbReference>
<dbReference type="OrthoDB" id="9810372at2"/>
<dbReference type="SUPFAM" id="SSF46785">
    <property type="entry name" value="Winged helix' DNA-binding domain"/>
    <property type="match status" value="1"/>
</dbReference>
<dbReference type="InterPro" id="IPR043129">
    <property type="entry name" value="ATPase_NBD"/>
</dbReference>
<dbReference type="InterPro" id="IPR049874">
    <property type="entry name" value="ROK_cs"/>
</dbReference>
<dbReference type="InterPro" id="IPR036388">
    <property type="entry name" value="WH-like_DNA-bd_sf"/>
</dbReference>
<evidence type="ECO:0000313" key="3">
    <source>
        <dbReference type="EMBL" id="KUJ79765.1"/>
    </source>
</evidence>
<keyword evidence="4" id="KW-1185">Reference proteome</keyword>
<feature type="domain" description="HTH marR-type" evidence="2">
    <location>
        <begin position="14"/>
        <end position="60"/>
    </location>
</feature>
<dbReference type="PANTHER" id="PTHR18964">
    <property type="entry name" value="ROK (REPRESSOR, ORF, KINASE) FAMILY"/>
    <property type="match status" value="1"/>
</dbReference>
<evidence type="ECO:0000313" key="4">
    <source>
        <dbReference type="Proteomes" id="UP000053690"/>
    </source>
</evidence>